<organism evidence="5 6">
    <name type="scientific">Coccomyxa subellipsoidea (strain C-169)</name>
    <name type="common">Green microalga</name>
    <dbReference type="NCBI Taxonomy" id="574566"/>
    <lineage>
        <taxon>Eukaryota</taxon>
        <taxon>Viridiplantae</taxon>
        <taxon>Chlorophyta</taxon>
        <taxon>core chlorophytes</taxon>
        <taxon>Trebouxiophyceae</taxon>
        <taxon>Trebouxiophyceae incertae sedis</taxon>
        <taxon>Coccomyxaceae</taxon>
        <taxon>Coccomyxa</taxon>
        <taxon>Coccomyxa subellipsoidea</taxon>
    </lineage>
</organism>
<keyword evidence="6" id="KW-1185">Reference proteome</keyword>
<evidence type="ECO:0000256" key="1">
    <source>
        <dbReference type="ARBA" id="ARBA00009183"/>
    </source>
</evidence>
<protein>
    <recommendedName>
        <fullName evidence="3">indole-3-pyruvate monooxygenase</fullName>
        <ecNumber evidence="3">1.14.13.168</ecNumber>
    </recommendedName>
</protein>
<dbReference type="PANTHER" id="PTHR43539:SF78">
    <property type="entry name" value="FLAVIN-CONTAINING MONOOXYGENASE"/>
    <property type="match status" value="1"/>
</dbReference>
<dbReference type="PRINTS" id="PR00419">
    <property type="entry name" value="ADXRDTASE"/>
</dbReference>
<comment type="catalytic activity">
    <reaction evidence="4">
        <text>indole-3-pyruvate + NADPH + O2 + H(+) = (indol-3-yl)acetate + CO2 + NADP(+) + H2O</text>
        <dbReference type="Rhea" id="RHEA:34331"/>
        <dbReference type="ChEBI" id="CHEBI:15377"/>
        <dbReference type="ChEBI" id="CHEBI:15378"/>
        <dbReference type="ChEBI" id="CHEBI:15379"/>
        <dbReference type="ChEBI" id="CHEBI:16526"/>
        <dbReference type="ChEBI" id="CHEBI:17640"/>
        <dbReference type="ChEBI" id="CHEBI:30854"/>
        <dbReference type="ChEBI" id="CHEBI:57783"/>
        <dbReference type="ChEBI" id="CHEBI:58349"/>
        <dbReference type="EC" id="1.14.13.168"/>
    </reaction>
</comment>
<dbReference type="EMBL" id="AGSI01000009">
    <property type="protein sequence ID" value="EIE22755.1"/>
    <property type="molecule type" value="Genomic_DNA"/>
</dbReference>
<evidence type="ECO:0000313" key="5">
    <source>
        <dbReference type="EMBL" id="EIE22755.1"/>
    </source>
</evidence>
<dbReference type="Pfam" id="PF13738">
    <property type="entry name" value="Pyr_redox_3"/>
    <property type="match status" value="1"/>
</dbReference>
<reference evidence="5 6" key="1">
    <citation type="journal article" date="2012" name="Genome Biol.">
        <title>The genome of the polar eukaryotic microalga coccomyxa subellipsoidea reveals traits of cold adaptation.</title>
        <authorList>
            <person name="Blanc G."/>
            <person name="Agarkova I."/>
            <person name="Grimwood J."/>
            <person name="Kuo A."/>
            <person name="Brueggeman A."/>
            <person name="Dunigan D."/>
            <person name="Gurnon J."/>
            <person name="Ladunga I."/>
            <person name="Lindquist E."/>
            <person name="Lucas S."/>
            <person name="Pangilinan J."/>
            <person name="Proschold T."/>
            <person name="Salamov A."/>
            <person name="Schmutz J."/>
            <person name="Weeks D."/>
            <person name="Yamada T."/>
            <person name="Claverie J.M."/>
            <person name="Grigoriev I."/>
            <person name="Van Etten J."/>
            <person name="Lomsadze A."/>
            <person name="Borodovsky M."/>
        </authorList>
    </citation>
    <scope>NUCLEOTIDE SEQUENCE [LARGE SCALE GENOMIC DNA]</scope>
    <source>
        <strain evidence="5 6">C-169</strain>
    </source>
</reference>
<dbReference type="GO" id="GO:0103075">
    <property type="term" value="F:indole-3-pyruvate monooxygenase activity"/>
    <property type="evidence" value="ECO:0007669"/>
    <property type="project" value="UniProtKB-EC"/>
</dbReference>
<sequence>MDDSFKTFVEDVEVAIIGGGTCGVICAARCAKLGITYKIIDRQITVGGVWLNYANDHSSLQCPEIMYRWDPKYPLGKGPLDRIKGSTILQRMREYARDHHMFDNARFRTEVETVKENEDGYTLELRGLEYGTKRHLRCKFLMVTHGILAHQFTPAERGLDTSRFAGPVCLAGKHNGVDCVEVIVLGSGAFACEAMEAAIANNAKHVTMVCRDRKRWVLPFSREMTLGALAQAPLLPWRWKMDITHWWLKRYFYGPAGIVHMMPGGGKKAAPRDNDYAGQSNDAIFQQARAGRLTCKVDSVAAVEEEHVVLGSGEHLRADVIVAAYGLKYQAEPEFLKELGIGFKDLHNFAFLGPSGRIGTAQDGIYAYVPAGPHKQFDMFLHSYACYKKGMLQKFQEEAMEHTPIPQTSYESLGAGGHRSAWGTWFEVAKPWSVMNSTFEWRARAYYRAMSFSKTPLGKLKLRVQIVMADLFQFTCLIFLGFLEFFHDHKPLAVKEVIKSAKLEKEN</sequence>
<comment type="similarity">
    <text evidence="1">Belongs to the FMO family.</text>
</comment>
<evidence type="ECO:0000256" key="3">
    <source>
        <dbReference type="ARBA" id="ARBA00039148"/>
    </source>
</evidence>
<dbReference type="KEGG" id="csl:COCSUDRAFT_63892"/>
<dbReference type="InterPro" id="IPR036188">
    <property type="entry name" value="FAD/NAD-bd_sf"/>
</dbReference>
<dbReference type="EC" id="1.14.13.168" evidence="3"/>
<proteinExistence type="inferred from homology"/>
<dbReference type="Proteomes" id="UP000007264">
    <property type="component" value="Unassembled WGS sequence"/>
</dbReference>
<dbReference type="Gene3D" id="3.50.50.60">
    <property type="entry name" value="FAD/NAD(P)-binding domain"/>
    <property type="match status" value="1"/>
</dbReference>
<dbReference type="AlphaFoldDB" id="I0YWI6"/>
<accession>I0YWI6</accession>
<evidence type="ECO:0000256" key="2">
    <source>
        <dbReference type="ARBA" id="ARBA00023002"/>
    </source>
</evidence>
<dbReference type="SUPFAM" id="SSF51905">
    <property type="entry name" value="FAD/NAD(P)-binding domain"/>
    <property type="match status" value="1"/>
</dbReference>
<evidence type="ECO:0000313" key="6">
    <source>
        <dbReference type="Proteomes" id="UP000007264"/>
    </source>
</evidence>
<name>I0YWI6_COCSC</name>
<gene>
    <name evidence="5" type="ORF">COCSUDRAFT_63892</name>
</gene>
<dbReference type="PANTHER" id="PTHR43539">
    <property type="entry name" value="FLAVIN-BINDING MONOOXYGENASE-LIKE PROTEIN (AFU_ORTHOLOGUE AFUA_4G09220)"/>
    <property type="match status" value="1"/>
</dbReference>
<dbReference type="GeneID" id="17040742"/>
<dbReference type="InterPro" id="IPR050982">
    <property type="entry name" value="Auxin_biosynth/cation_transpt"/>
</dbReference>
<dbReference type="RefSeq" id="XP_005647299.1">
    <property type="nucleotide sequence ID" value="XM_005647242.1"/>
</dbReference>
<keyword evidence="2" id="KW-0560">Oxidoreductase</keyword>
<evidence type="ECO:0000256" key="4">
    <source>
        <dbReference type="ARBA" id="ARBA00047707"/>
    </source>
</evidence>
<dbReference type="OrthoDB" id="504322at2759"/>
<dbReference type="GO" id="GO:0050660">
    <property type="term" value="F:flavin adenine dinucleotide binding"/>
    <property type="evidence" value="ECO:0007669"/>
    <property type="project" value="TreeGrafter"/>
</dbReference>
<dbReference type="eggNOG" id="KOG1399">
    <property type="taxonomic scope" value="Eukaryota"/>
</dbReference>
<comment type="caution">
    <text evidence="5">The sequence shown here is derived from an EMBL/GenBank/DDBJ whole genome shotgun (WGS) entry which is preliminary data.</text>
</comment>